<dbReference type="Proteomes" id="UP001285441">
    <property type="component" value="Unassembled WGS sequence"/>
</dbReference>
<feature type="signal peptide" evidence="1">
    <location>
        <begin position="1"/>
        <end position="23"/>
    </location>
</feature>
<protein>
    <recommendedName>
        <fullName evidence="4">Secreted protein</fullName>
    </recommendedName>
</protein>
<accession>A0AAE0KDJ8</accession>
<sequence length="118" mass="12689">MSQSANRWLPTAALVVCLSAGRAPPFPSPTTEFLPLATLAPQMDFSLSSTSGSQLLPYDPIIQCPNPWMPLQHWPAVARCPLSVCDATPLFAFNGLHLRAAAHYGSVGLQPSSTRERS</sequence>
<dbReference type="EMBL" id="JAULSW010000007">
    <property type="protein sequence ID" value="KAK3374649.1"/>
    <property type="molecule type" value="Genomic_DNA"/>
</dbReference>
<name>A0AAE0KDJ8_9PEZI</name>
<organism evidence="2 3">
    <name type="scientific">Podospora didyma</name>
    <dbReference type="NCBI Taxonomy" id="330526"/>
    <lineage>
        <taxon>Eukaryota</taxon>
        <taxon>Fungi</taxon>
        <taxon>Dikarya</taxon>
        <taxon>Ascomycota</taxon>
        <taxon>Pezizomycotina</taxon>
        <taxon>Sordariomycetes</taxon>
        <taxon>Sordariomycetidae</taxon>
        <taxon>Sordariales</taxon>
        <taxon>Podosporaceae</taxon>
        <taxon>Podospora</taxon>
    </lineage>
</organism>
<keyword evidence="3" id="KW-1185">Reference proteome</keyword>
<dbReference type="AlphaFoldDB" id="A0AAE0KDJ8"/>
<feature type="chain" id="PRO_5041944581" description="Secreted protein" evidence="1">
    <location>
        <begin position="24"/>
        <end position="118"/>
    </location>
</feature>
<reference evidence="2" key="1">
    <citation type="journal article" date="2023" name="Mol. Phylogenet. Evol.">
        <title>Genome-scale phylogeny and comparative genomics of the fungal order Sordariales.</title>
        <authorList>
            <person name="Hensen N."/>
            <person name="Bonometti L."/>
            <person name="Westerberg I."/>
            <person name="Brannstrom I.O."/>
            <person name="Guillou S."/>
            <person name="Cros-Aarteil S."/>
            <person name="Calhoun S."/>
            <person name="Haridas S."/>
            <person name="Kuo A."/>
            <person name="Mondo S."/>
            <person name="Pangilinan J."/>
            <person name="Riley R."/>
            <person name="LaButti K."/>
            <person name="Andreopoulos B."/>
            <person name="Lipzen A."/>
            <person name="Chen C."/>
            <person name="Yan M."/>
            <person name="Daum C."/>
            <person name="Ng V."/>
            <person name="Clum A."/>
            <person name="Steindorff A."/>
            <person name="Ohm R.A."/>
            <person name="Martin F."/>
            <person name="Silar P."/>
            <person name="Natvig D.O."/>
            <person name="Lalanne C."/>
            <person name="Gautier V."/>
            <person name="Ament-Velasquez S.L."/>
            <person name="Kruys A."/>
            <person name="Hutchinson M.I."/>
            <person name="Powell A.J."/>
            <person name="Barry K."/>
            <person name="Miller A.N."/>
            <person name="Grigoriev I.V."/>
            <person name="Debuchy R."/>
            <person name="Gladieux P."/>
            <person name="Hiltunen Thoren M."/>
            <person name="Johannesson H."/>
        </authorList>
    </citation>
    <scope>NUCLEOTIDE SEQUENCE</scope>
    <source>
        <strain evidence="2">CBS 232.78</strain>
    </source>
</reference>
<evidence type="ECO:0008006" key="4">
    <source>
        <dbReference type="Google" id="ProtNLM"/>
    </source>
</evidence>
<reference evidence="2" key="2">
    <citation type="submission" date="2023-06" db="EMBL/GenBank/DDBJ databases">
        <authorList>
            <consortium name="Lawrence Berkeley National Laboratory"/>
            <person name="Haridas S."/>
            <person name="Hensen N."/>
            <person name="Bonometti L."/>
            <person name="Westerberg I."/>
            <person name="Brannstrom I.O."/>
            <person name="Guillou S."/>
            <person name="Cros-Aarteil S."/>
            <person name="Calhoun S."/>
            <person name="Kuo A."/>
            <person name="Mondo S."/>
            <person name="Pangilinan J."/>
            <person name="Riley R."/>
            <person name="LaButti K."/>
            <person name="Andreopoulos B."/>
            <person name="Lipzen A."/>
            <person name="Chen C."/>
            <person name="Yanf M."/>
            <person name="Daum C."/>
            <person name="Ng V."/>
            <person name="Clum A."/>
            <person name="Steindorff A."/>
            <person name="Ohm R."/>
            <person name="Martin F."/>
            <person name="Silar P."/>
            <person name="Natvig D."/>
            <person name="Lalanne C."/>
            <person name="Gautier V."/>
            <person name="Ament-velasquez S.L."/>
            <person name="Kruys A."/>
            <person name="Hutchinson M.I."/>
            <person name="Powell A.J."/>
            <person name="Barry K."/>
            <person name="Miller A.N."/>
            <person name="Grigoriev I.V."/>
            <person name="Debuchy R."/>
            <person name="Gladieux P."/>
            <person name="Thoren M.H."/>
            <person name="Johannesson H."/>
        </authorList>
    </citation>
    <scope>NUCLEOTIDE SEQUENCE</scope>
    <source>
        <strain evidence="2">CBS 232.78</strain>
    </source>
</reference>
<proteinExistence type="predicted"/>
<keyword evidence="1" id="KW-0732">Signal</keyword>
<gene>
    <name evidence="2" type="ORF">B0H63DRAFT_254944</name>
</gene>
<evidence type="ECO:0000256" key="1">
    <source>
        <dbReference type="SAM" id="SignalP"/>
    </source>
</evidence>
<evidence type="ECO:0000313" key="2">
    <source>
        <dbReference type="EMBL" id="KAK3374649.1"/>
    </source>
</evidence>
<evidence type="ECO:0000313" key="3">
    <source>
        <dbReference type="Proteomes" id="UP001285441"/>
    </source>
</evidence>
<comment type="caution">
    <text evidence="2">The sequence shown here is derived from an EMBL/GenBank/DDBJ whole genome shotgun (WGS) entry which is preliminary data.</text>
</comment>